<proteinExistence type="predicted"/>
<dbReference type="InterPro" id="IPR010573">
    <property type="entry name" value="MFS_Str1/Tri12-like"/>
</dbReference>
<dbReference type="InterPro" id="IPR036259">
    <property type="entry name" value="MFS_trans_sf"/>
</dbReference>
<evidence type="ECO:0000256" key="6">
    <source>
        <dbReference type="SAM" id="Phobius"/>
    </source>
</evidence>
<evidence type="ECO:0000256" key="3">
    <source>
        <dbReference type="ARBA" id="ARBA00022692"/>
    </source>
</evidence>
<dbReference type="Gene3D" id="1.20.1250.20">
    <property type="entry name" value="MFS general substrate transporter like domains"/>
    <property type="match status" value="2"/>
</dbReference>
<evidence type="ECO:0000259" key="7">
    <source>
        <dbReference type="PROSITE" id="PS50850"/>
    </source>
</evidence>
<dbReference type="InterPro" id="IPR020846">
    <property type="entry name" value="MFS_dom"/>
</dbReference>
<organism evidence="8 9">
    <name type="scientific">Exophiala xenobiotica</name>
    <dbReference type="NCBI Taxonomy" id="348802"/>
    <lineage>
        <taxon>Eukaryota</taxon>
        <taxon>Fungi</taxon>
        <taxon>Dikarya</taxon>
        <taxon>Ascomycota</taxon>
        <taxon>Pezizomycotina</taxon>
        <taxon>Eurotiomycetes</taxon>
        <taxon>Chaetothyriomycetidae</taxon>
        <taxon>Chaetothyriales</taxon>
        <taxon>Herpotrichiellaceae</taxon>
        <taxon>Exophiala</taxon>
    </lineage>
</organism>
<dbReference type="GO" id="GO:0005886">
    <property type="term" value="C:plasma membrane"/>
    <property type="evidence" value="ECO:0007669"/>
    <property type="project" value="TreeGrafter"/>
</dbReference>
<keyword evidence="9" id="KW-1185">Reference proteome</keyword>
<dbReference type="RefSeq" id="XP_013321843.1">
    <property type="nucleotide sequence ID" value="XM_013466389.1"/>
</dbReference>
<keyword evidence="2" id="KW-0813">Transport</keyword>
<feature type="transmembrane region" description="Helical" evidence="6">
    <location>
        <begin position="65"/>
        <end position="84"/>
    </location>
</feature>
<dbReference type="Proteomes" id="UP000054342">
    <property type="component" value="Unassembled WGS sequence"/>
</dbReference>
<evidence type="ECO:0000256" key="2">
    <source>
        <dbReference type="ARBA" id="ARBA00022448"/>
    </source>
</evidence>
<protein>
    <recommendedName>
        <fullName evidence="7">Major facilitator superfamily (MFS) profile domain-containing protein</fullName>
    </recommendedName>
</protein>
<comment type="subcellular location">
    <subcellularLocation>
        <location evidence="1">Membrane</location>
        <topology evidence="1">Multi-pass membrane protein</topology>
    </subcellularLocation>
</comment>
<evidence type="ECO:0000256" key="4">
    <source>
        <dbReference type="ARBA" id="ARBA00022989"/>
    </source>
</evidence>
<dbReference type="OrthoDB" id="2587356at2759"/>
<feature type="transmembrane region" description="Helical" evidence="6">
    <location>
        <begin position="434"/>
        <end position="452"/>
    </location>
</feature>
<feature type="transmembrane region" description="Helical" evidence="6">
    <location>
        <begin position="192"/>
        <end position="215"/>
    </location>
</feature>
<feature type="transmembrane region" description="Helical" evidence="6">
    <location>
        <begin position="458"/>
        <end position="480"/>
    </location>
</feature>
<evidence type="ECO:0000313" key="8">
    <source>
        <dbReference type="EMBL" id="KIW61259.1"/>
    </source>
</evidence>
<evidence type="ECO:0000256" key="1">
    <source>
        <dbReference type="ARBA" id="ARBA00004141"/>
    </source>
</evidence>
<reference evidence="8 9" key="1">
    <citation type="submission" date="2015-01" db="EMBL/GenBank/DDBJ databases">
        <title>The Genome Sequence of Exophiala xenobiotica CBS118157.</title>
        <authorList>
            <consortium name="The Broad Institute Genomics Platform"/>
            <person name="Cuomo C."/>
            <person name="de Hoog S."/>
            <person name="Gorbushina A."/>
            <person name="Stielow B."/>
            <person name="Teixiera M."/>
            <person name="Abouelleil A."/>
            <person name="Chapman S.B."/>
            <person name="Priest M."/>
            <person name="Young S.K."/>
            <person name="Wortman J."/>
            <person name="Nusbaum C."/>
            <person name="Birren B."/>
        </authorList>
    </citation>
    <scope>NUCLEOTIDE SEQUENCE [LARGE SCALE GENOMIC DNA]</scope>
    <source>
        <strain evidence="8 9">CBS 118157</strain>
    </source>
</reference>
<evidence type="ECO:0000256" key="5">
    <source>
        <dbReference type="ARBA" id="ARBA00023136"/>
    </source>
</evidence>
<feature type="transmembrane region" description="Helical" evidence="6">
    <location>
        <begin position="157"/>
        <end position="180"/>
    </location>
</feature>
<feature type="transmembrane region" description="Helical" evidence="6">
    <location>
        <begin position="267"/>
        <end position="288"/>
    </location>
</feature>
<name>A0A0D2FM99_9EURO</name>
<keyword evidence="4 6" id="KW-1133">Transmembrane helix</keyword>
<feature type="transmembrane region" description="Helical" evidence="6">
    <location>
        <begin position="227"/>
        <end position="246"/>
    </location>
</feature>
<dbReference type="CDD" id="cd06179">
    <property type="entry name" value="MFS_TRI12_like"/>
    <property type="match status" value="1"/>
</dbReference>
<evidence type="ECO:0000313" key="9">
    <source>
        <dbReference type="Proteomes" id="UP000054342"/>
    </source>
</evidence>
<dbReference type="GO" id="GO:0022857">
    <property type="term" value="F:transmembrane transporter activity"/>
    <property type="evidence" value="ECO:0007669"/>
    <property type="project" value="InterPro"/>
</dbReference>
<accession>A0A0D2FM99</accession>
<feature type="transmembrane region" description="Helical" evidence="6">
    <location>
        <begin position="492"/>
        <end position="514"/>
    </location>
</feature>
<dbReference type="InterPro" id="IPR053791">
    <property type="entry name" value="MFS_Tri12-like"/>
</dbReference>
<dbReference type="PANTHER" id="PTHR23501:SF195">
    <property type="entry name" value="PEP5"/>
    <property type="match status" value="1"/>
</dbReference>
<feature type="domain" description="Major facilitator superfamily (MFS) profile" evidence="7">
    <location>
        <begin position="67"/>
        <end position="608"/>
    </location>
</feature>
<dbReference type="AlphaFoldDB" id="A0A0D2FM99"/>
<dbReference type="Pfam" id="PF06609">
    <property type="entry name" value="TRI12"/>
    <property type="match status" value="1"/>
</dbReference>
<dbReference type="SUPFAM" id="SSF103473">
    <property type="entry name" value="MFS general substrate transporter"/>
    <property type="match status" value="1"/>
</dbReference>
<feature type="transmembrane region" description="Helical" evidence="6">
    <location>
        <begin position="584"/>
        <end position="603"/>
    </location>
</feature>
<feature type="transmembrane region" description="Helical" evidence="6">
    <location>
        <begin position="406"/>
        <end position="422"/>
    </location>
</feature>
<dbReference type="EMBL" id="KN847317">
    <property type="protein sequence ID" value="KIW61259.1"/>
    <property type="molecule type" value="Genomic_DNA"/>
</dbReference>
<feature type="transmembrane region" description="Helical" evidence="6">
    <location>
        <begin position="340"/>
        <end position="362"/>
    </location>
</feature>
<dbReference type="PANTHER" id="PTHR23501">
    <property type="entry name" value="MAJOR FACILITATOR SUPERFAMILY"/>
    <property type="match status" value="1"/>
</dbReference>
<sequence length="642" mass="69089">MGSENTEAAVASGNFGVVQVPLPTSATANHGGDKEWSHTEEAEQVTADTVDLVYDNADEEPELHACTYVAVAAIFILYLVQVMALQGPPAVLSYIAEDLNGEAAEAWVANSLNVVQVVLCPLLSSIADTFQIRKTLIIGSNIISFIGTAIAPGSKDIYRIIAAQTLIGFGFSTVPLMYCIPSEILPRKWRPMAQAIVNIGACLGAVIGPLSIGSLVRSNKSNGWRTFYWIEMALFGAGTIGVLVGYRPPKRHTRYDRLSIWQKIGRIDLVGSALLTVGLTLLLTGVGLGGELYKWTNVRVLATLITGVVGFLGFCLYEWKGTSTGILHHGLFNGDMHVGGTFALCIGLIMVEGLMLFAYVIFYPSLWVPFPASKAHRAKTDHISFTLFRTKALFETDPFLLTARGTPFWIACGISTIVWGYLSTRFRTIREPMFAGFLVFTAGVVGMATTQPSHSTNLVIFAALTGIGFGAPLILVVAAVQLSSPHDLIVTATAVMTSARGVGASIFIAIYSAVVTDQLHNKVPKYISKAVLAAGLPPNSIRPFVQELTAGEIDALVQIPGVTSSIISTGALAMKSAYADSLRVVFIIAAPFGALACIASFFIMDVQETMNYRVDAPLEDLHARTHHGNHRDHHRHRVQPAE</sequence>
<gene>
    <name evidence="8" type="ORF">PV05_01404</name>
</gene>
<dbReference type="HOGENOM" id="CLU_000960_25_1_1"/>
<dbReference type="GeneID" id="25323312"/>
<dbReference type="PROSITE" id="PS50850">
    <property type="entry name" value="MFS"/>
    <property type="match status" value="1"/>
</dbReference>
<keyword evidence="3 6" id="KW-0812">Transmembrane</keyword>
<keyword evidence="5 6" id="KW-0472">Membrane</keyword>
<feature type="transmembrane region" description="Helical" evidence="6">
    <location>
        <begin position="300"/>
        <end position="319"/>
    </location>
</feature>